<protein>
    <recommendedName>
        <fullName evidence="3">UDP-N-acetylglucosamine diphosphorylase</fullName>
        <ecNumber evidence="3">2.7.7.23</ecNumber>
    </recommendedName>
</protein>
<comment type="caution">
    <text evidence="7">The sequence shown here is derived from an EMBL/GenBank/DDBJ whole genome shotgun (WGS) entry which is preliminary data.</text>
</comment>
<comment type="similarity">
    <text evidence="2">Belongs to the UDPGP type 1 family.</text>
</comment>
<dbReference type="PANTHER" id="PTHR11952">
    <property type="entry name" value="UDP- GLUCOSE PYROPHOSPHORYLASE"/>
    <property type="match status" value="1"/>
</dbReference>
<evidence type="ECO:0000256" key="6">
    <source>
        <dbReference type="ARBA" id="ARBA00048493"/>
    </source>
</evidence>
<evidence type="ECO:0000256" key="2">
    <source>
        <dbReference type="ARBA" id="ARBA00010401"/>
    </source>
</evidence>
<dbReference type="EMBL" id="JANBOJ010000107">
    <property type="protein sequence ID" value="KAJ1722533.1"/>
    <property type="molecule type" value="Genomic_DNA"/>
</dbReference>
<dbReference type="FunFam" id="3.90.550.10:FF:000075">
    <property type="entry name" value="Probable UDP-N-acetylglucosamine pyrophosphorylase"/>
    <property type="match status" value="1"/>
</dbReference>
<comment type="pathway">
    <text evidence="1">Nucleotide-sugar biosynthesis; UDP-N-acetyl-alpha-D-glucosamine biosynthesis; UDP-N-acetyl-alpha-D-glucosamine from N-acetyl-alpha-D-glucosamine 1-phosphate: step 1/1.</text>
</comment>
<evidence type="ECO:0000256" key="5">
    <source>
        <dbReference type="ARBA" id="ARBA00022695"/>
    </source>
</evidence>
<dbReference type="GO" id="GO:0006048">
    <property type="term" value="P:UDP-N-acetylglucosamine biosynthetic process"/>
    <property type="evidence" value="ECO:0007669"/>
    <property type="project" value="TreeGrafter"/>
</dbReference>
<evidence type="ECO:0000256" key="1">
    <source>
        <dbReference type="ARBA" id="ARBA00005208"/>
    </source>
</evidence>
<gene>
    <name evidence="7" type="primary">UAP1</name>
    <name evidence="7" type="ORF">LPJ53_003061</name>
</gene>
<dbReference type="SUPFAM" id="SSF53448">
    <property type="entry name" value="Nucleotide-diphospho-sugar transferases"/>
    <property type="match status" value="1"/>
</dbReference>
<organism evidence="7 8">
    <name type="scientific">Coemansia erecta</name>
    <dbReference type="NCBI Taxonomy" id="147472"/>
    <lineage>
        <taxon>Eukaryota</taxon>
        <taxon>Fungi</taxon>
        <taxon>Fungi incertae sedis</taxon>
        <taxon>Zoopagomycota</taxon>
        <taxon>Kickxellomycotina</taxon>
        <taxon>Kickxellomycetes</taxon>
        <taxon>Kickxellales</taxon>
        <taxon>Kickxellaceae</taxon>
        <taxon>Coemansia</taxon>
    </lineage>
</organism>
<evidence type="ECO:0000256" key="4">
    <source>
        <dbReference type="ARBA" id="ARBA00022679"/>
    </source>
</evidence>
<dbReference type="Gene3D" id="3.90.550.10">
    <property type="entry name" value="Spore Coat Polysaccharide Biosynthesis Protein SpsA, Chain A"/>
    <property type="match status" value="1"/>
</dbReference>
<dbReference type="AlphaFoldDB" id="A0A9W8CSV2"/>
<dbReference type="InterPro" id="IPR039741">
    <property type="entry name" value="UDP-sugar_pyrophosphorylase"/>
</dbReference>
<dbReference type="PANTHER" id="PTHR11952:SF2">
    <property type="entry name" value="LD24639P"/>
    <property type="match status" value="1"/>
</dbReference>
<accession>A0A9W8CSV2</accession>
<reference evidence="7" key="1">
    <citation type="submission" date="2022-07" db="EMBL/GenBank/DDBJ databases">
        <title>Phylogenomic reconstructions and comparative analyses of Kickxellomycotina fungi.</title>
        <authorList>
            <person name="Reynolds N.K."/>
            <person name="Stajich J.E."/>
            <person name="Barry K."/>
            <person name="Grigoriev I.V."/>
            <person name="Crous P."/>
            <person name="Smith M.E."/>
        </authorList>
    </citation>
    <scope>NUCLEOTIDE SEQUENCE</scope>
    <source>
        <strain evidence="7">NBRC 32514</strain>
    </source>
</reference>
<dbReference type="OrthoDB" id="532420at2759"/>
<evidence type="ECO:0000313" key="7">
    <source>
        <dbReference type="EMBL" id="KAJ1722533.1"/>
    </source>
</evidence>
<comment type="catalytic activity">
    <reaction evidence="6">
        <text>N-acetyl-alpha-D-glucosamine 1-phosphate + UTP + H(+) = UDP-N-acetyl-alpha-D-glucosamine + diphosphate</text>
        <dbReference type="Rhea" id="RHEA:13509"/>
        <dbReference type="ChEBI" id="CHEBI:15378"/>
        <dbReference type="ChEBI" id="CHEBI:33019"/>
        <dbReference type="ChEBI" id="CHEBI:46398"/>
        <dbReference type="ChEBI" id="CHEBI:57705"/>
        <dbReference type="ChEBI" id="CHEBI:57776"/>
        <dbReference type="EC" id="2.7.7.23"/>
    </reaction>
</comment>
<sequence>MVKSTPSFTSESLAALKQRYADAGQDHVFKFFNDLEDDAAAAFFEQLSGIDIEQCNSFFDRTARKPESSSQEQEQKPDELEPLASDAFASTLASSSSSASPDELEAWREEGMRLIRENKVAVMLLAGGQGSRLGSSAPKGCYDIGLPSHKNLFTVQADRIRRLQHLAGEGTTIPWLVMTSGPTMVATKKAFADSDYFGLSADDVFFFNQGVLPCFDTDGKIILESPGRVAVAPDGNGGVYGGMRVSGAVDWMRERGIEHIHSYCVDNCLVRVADPVFLGYAATRGAECGALVVPKKAWNEPVGVICKRNGLYGVVEYSEITQETAQQTRSNGELAYNAGNICNHYYSIDFLHKRVPEIEANLEHHVARKKIPYVDDAGETIRPTKPNGIKLERFVFDVFPYVENLAILEVDRKDQFSPLKNGPGSGVDCPETSRSDLIDQCIRFAEAAGATVERSADGSQPAFEISGLVSYAGEGLESLSGKTLAGDQLITDIDAVVTV</sequence>
<keyword evidence="8" id="KW-1185">Reference proteome</keyword>
<dbReference type="Pfam" id="PF01704">
    <property type="entry name" value="UDPGP"/>
    <property type="match status" value="1"/>
</dbReference>
<dbReference type="Proteomes" id="UP001149813">
    <property type="component" value="Unassembled WGS sequence"/>
</dbReference>
<dbReference type="InterPro" id="IPR002618">
    <property type="entry name" value="UDPGP_fam"/>
</dbReference>
<dbReference type="CDD" id="cd04193">
    <property type="entry name" value="UDPGlcNAc_PPase"/>
    <property type="match status" value="1"/>
</dbReference>
<proteinExistence type="inferred from homology"/>
<evidence type="ECO:0000313" key="8">
    <source>
        <dbReference type="Proteomes" id="UP001149813"/>
    </source>
</evidence>
<dbReference type="EC" id="2.7.7.23" evidence="3"/>
<keyword evidence="5" id="KW-0548">Nucleotidyltransferase</keyword>
<name>A0A9W8CSV2_9FUNG</name>
<dbReference type="GO" id="GO:0003977">
    <property type="term" value="F:UDP-N-acetylglucosamine diphosphorylase activity"/>
    <property type="evidence" value="ECO:0007669"/>
    <property type="project" value="UniProtKB-EC"/>
</dbReference>
<evidence type="ECO:0000256" key="3">
    <source>
        <dbReference type="ARBA" id="ARBA00012457"/>
    </source>
</evidence>
<keyword evidence="4" id="KW-0808">Transferase</keyword>
<dbReference type="InterPro" id="IPR029044">
    <property type="entry name" value="Nucleotide-diphossugar_trans"/>
</dbReference>